<feature type="binding site" evidence="8">
    <location>
        <begin position="429"/>
        <end position="431"/>
    </location>
    <ligand>
        <name>GTP</name>
        <dbReference type="ChEBI" id="CHEBI:37565"/>
    </ligand>
</feature>
<evidence type="ECO:0000313" key="12">
    <source>
        <dbReference type="Proteomes" id="UP000075238"/>
    </source>
</evidence>
<feature type="binding site" description="in other chain" evidence="8">
    <location>
        <position position="319"/>
    </location>
    <ligand>
        <name>IMP</name>
        <dbReference type="ChEBI" id="CHEBI:58053"/>
        <note>ligand shared between dimeric partners</note>
    </ligand>
</feature>
<comment type="subunit">
    <text evidence="1 8">Homodimer.</text>
</comment>
<dbReference type="UniPathway" id="UPA00075">
    <property type="reaction ID" value="UER00335"/>
</dbReference>
<evidence type="ECO:0000256" key="6">
    <source>
        <dbReference type="ARBA" id="ARBA00022842"/>
    </source>
</evidence>
<evidence type="ECO:0000256" key="10">
    <source>
        <dbReference type="RuleBase" id="RU000520"/>
    </source>
</evidence>
<dbReference type="GO" id="GO:0005525">
    <property type="term" value="F:GTP binding"/>
    <property type="evidence" value="ECO:0007669"/>
    <property type="project" value="UniProtKB-UniRule"/>
</dbReference>
<comment type="similarity">
    <text evidence="8 10">Belongs to the adenylosuccinate synthetase family.</text>
</comment>
<feature type="active site" description="Proton acceptor" evidence="8">
    <location>
        <position position="21"/>
    </location>
</feature>
<dbReference type="PROSITE" id="PS00513">
    <property type="entry name" value="ADENYLOSUCCIN_SYN_2"/>
    <property type="match status" value="1"/>
</dbReference>
<dbReference type="FunFam" id="1.10.300.10:FF:000001">
    <property type="entry name" value="Adenylosuccinate synthetase"/>
    <property type="match status" value="1"/>
</dbReference>
<proteinExistence type="inferred from homology"/>
<dbReference type="PROSITE" id="PS01266">
    <property type="entry name" value="ADENYLOSUCCIN_SYN_1"/>
    <property type="match status" value="1"/>
</dbReference>
<dbReference type="OrthoDB" id="9807553at2"/>
<dbReference type="Gene3D" id="3.40.440.10">
    <property type="entry name" value="Adenylosuccinate Synthetase, subunit A, domain 1"/>
    <property type="match status" value="1"/>
</dbReference>
<gene>
    <name evidence="8" type="primary">purA</name>
    <name evidence="11" type="ORF">A2G96_15210</name>
</gene>
<feature type="active site" evidence="9">
    <location>
        <position position="148"/>
    </location>
</feature>
<keyword evidence="6 8" id="KW-0460">Magnesium</keyword>
<dbReference type="GO" id="GO:0044208">
    <property type="term" value="P:'de novo' AMP biosynthetic process"/>
    <property type="evidence" value="ECO:0007669"/>
    <property type="project" value="UniProtKB-UniRule"/>
</dbReference>
<dbReference type="FunFam" id="3.90.170.10:FF:000001">
    <property type="entry name" value="Adenylosuccinate synthetase"/>
    <property type="match status" value="1"/>
</dbReference>
<feature type="binding site" evidence="8">
    <location>
        <begin position="315"/>
        <end position="321"/>
    </location>
    <ligand>
        <name>substrate</name>
    </ligand>
</feature>
<dbReference type="GO" id="GO:0000287">
    <property type="term" value="F:magnesium ion binding"/>
    <property type="evidence" value="ECO:0007669"/>
    <property type="project" value="UniProtKB-UniRule"/>
</dbReference>
<dbReference type="Proteomes" id="UP000075238">
    <property type="component" value="Chromosome 1"/>
</dbReference>
<dbReference type="SMART" id="SM00788">
    <property type="entry name" value="Adenylsucc_synt"/>
    <property type="match status" value="1"/>
</dbReference>
<dbReference type="EC" id="6.3.4.4" evidence="8 10"/>
<evidence type="ECO:0000256" key="8">
    <source>
        <dbReference type="HAMAP-Rule" id="MF_00011"/>
    </source>
</evidence>
<accession>A0A142JLM3</accession>
<keyword evidence="7 8" id="KW-0342">GTP-binding</keyword>
<keyword evidence="4 8" id="KW-0547">Nucleotide-binding</keyword>
<dbReference type="GO" id="GO:0046040">
    <property type="term" value="P:IMP metabolic process"/>
    <property type="evidence" value="ECO:0007669"/>
    <property type="project" value="TreeGrafter"/>
</dbReference>
<evidence type="ECO:0000256" key="2">
    <source>
        <dbReference type="ARBA" id="ARBA00022598"/>
    </source>
</evidence>
<reference evidence="11 12" key="1">
    <citation type="submission" date="2016-03" db="EMBL/GenBank/DDBJ databases">
        <title>Complete genome sequence of a novel chlorpyrifos degrading bacterium, Cupriavidus nantongensis sp. X1.</title>
        <authorList>
            <person name="Fang L."/>
        </authorList>
    </citation>
    <scope>NUCLEOTIDE SEQUENCE [LARGE SCALE GENOMIC DNA]</scope>
    <source>
        <strain evidence="11 12">X1</strain>
    </source>
</reference>
<dbReference type="NCBIfam" id="NF002223">
    <property type="entry name" value="PRK01117.1"/>
    <property type="match status" value="1"/>
</dbReference>
<dbReference type="InterPro" id="IPR033128">
    <property type="entry name" value="Adenylosuccin_syn_Lys_AS"/>
</dbReference>
<dbReference type="GO" id="GO:0004019">
    <property type="term" value="F:adenylosuccinate synthase activity"/>
    <property type="evidence" value="ECO:0007669"/>
    <property type="project" value="UniProtKB-UniRule"/>
</dbReference>
<dbReference type="CDD" id="cd03108">
    <property type="entry name" value="AdSS"/>
    <property type="match status" value="1"/>
</dbReference>
<dbReference type="Pfam" id="PF00709">
    <property type="entry name" value="Adenylsucc_synt"/>
    <property type="match status" value="1"/>
</dbReference>
<dbReference type="RefSeq" id="WP_062800594.1">
    <property type="nucleotide sequence ID" value="NZ_CP014844.1"/>
</dbReference>
<keyword evidence="12" id="KW-1185">Reference proteome</keyword>
<feature type="binding site" evidence="8">
    <location>
        <begin position="48"/>
        <end position="50"/>
    </location>
    <ligand>
        <name>GTP</name>
        <dbReference type="ChEBI" id="CHEBI:37565"/>
    </ligand>
</feature>
<dbReference type="NCBIfam" id="TIGR00184">
    <property type="entry name" value="purA"/>
    <property type="match status" value="1"/>
</dbReference>
<dbReference type="HAMAP" id="MF_00011">
    <property type="entry name" value="Adenylosucc_synth"/>
    <property type="match status" value="1"/>
</dbReference>
<feature type="binding site" description="in other chain" evidence="8">
    <location>
        <begin position="21"/>
        <end position="24"/>
    </location>
    <ligand>
        <name>IMP</name>
        <dbReference type="ChEBI" id="CHEBI:58053"/>
        <note>ligand shared between dimeric partners</note>
    </ligand>
</feature>
<dbReference type="AlphaFoldDB" id="A0A142JLM3"/>
<dbReference type="InterPro" id="IPR027417">
    <property type="entry name" value="P-loop_NTPase"/>
</dbReference>
<dbReference type="InterPro" id="IPR001114">
    <property type="entry name" value="Adenylosuccinate_synthetase"/>
</dbReference>
<dbReference type="PANTHER" id="PTHR11846">
    <property type="entry name" value="ADENYLOSUCCINATE SYNTHETASE"/>
    <property type="match status" value="1"/>
</dbReference>
<dbReference type="InterPro" id="IPR042110">
    <property type="entry name" value="Adenylosuccinate_synth_dom2"/>
</dbReference>
<comment type="cofactor">
    <cofactor evidence="8">
        <name>Mg(2+)</name>
        <dbReference type="ChEBI" id="CHEBI:18420"/>
    </cofactor>
    <text evidence="8">Binds 1 Mg(2+) ion per subunit.</text>
</comment>
<feature type="binding site" evidence="8">
    <location>
        <position position="151"/>
    </location>
    <ligand>
        <name>IMP</name>
        <dbReference type="ChEBI" id="CHEBI:58053"/>
        <note>ligand shared between dimeric partners</note>
    </ligand>
</feature>
<evidence type="ECO:0000256" key="9">
    <source>
        <dbReference type="PROSITE-ProRule" id="PRU10134"/>
    </source>
</evidence>
<dbReference type="GO" id="GO:0005737">
    <property type="term" value="C:cytoplasm"/>
    <property type="evidence" value="ECO:0007669"/>
    <property type="project" value="UniProtKB-SubCell"/>
</dbReference>
<feature type="binding site" evidence="8">
    <location>
        <position position="21"/>
    </location>
    <ligand>
        <name>Mg(2+)</name>
        <dbReference type="ChEBI" id="CHEBI:18420"/>
    </ligand>
</feature>
<feature type="binding site" description="in other chain" evidence="8">
    <location>
        <position position="247"/>
    </location>
    <ligand>
        <name>IMP</name>
        <dbReference type="ChEBI" id="CHEBI:58053"/>
        <note>ligand shared between dimeric partners</note>
    </ligand>
</feature>
<feature type="binding site" evidence="8">
    <location>
        <begin position="20"/>
        <end position="26"/>
    </location>
    <ligand>
        <name>GTP</name>
        <dbReference type="ChEBI" id="CHEBI:37565"/>
    </ligand>
</feature>
<feature type="active site" description="Proton donor" evidence="8">
    <location>
        <position position="49"/>
    </location>
</feature>
<comment type="function">
    <text evidence="8">Plays an important role in the de novo pathway of purine nucleotide biosynthesis. Catalyzes the first committed step in the biosynthesis of AMP from IMP.</text>
</comment>
<dbReference type="KEGG" id="cnan:A2G96_15210"/>
<dbReference type="STRING" id="1796606.A2G96_15210"/>
<evidence type="ECO:0000313" key="11">
    <source>
        <dbReference type="EMBL" id="AMR78985.1"/>
    </source>
</evidence>
<feature type="binding site" evidence="8">
    <location>
        <position position="48"/>
    </location>
    <ligand>
        <name>Mg(2+)</name>
        <dbReference type="ChEBI" id="CHEBI:18420"/>
    </ligand>
</feature>
<dbReference type="SUPFAM" id="SSF52540">
    <property type="entry name" value="P-loop containing nucleoside triphosphate hydrolases"/>
    <property type="match status" value="1"/>
</dbReference>
<evidence type="ECO:0000256" key="4">
    <source>
        <dbReference type="ARBA" id="ARBA00022741"/>
    </source>
</evidence>
<comment type="subcellular location">
    <subcellularLocation>
        <location evidence="8">Cytoplasm</location>
    </subcellularLocation>
</comment>
<evidence type="ECO:0000256" key="3">
    <source>
        <dbReference type="ARBA" id="ARBA00022723"/>
    </source>
</evidence>
<feature type="binding site" description="in other chain" evidence="8">
    <location>
        <begin position="46"/>
        <end position="49"/>
    </location>
    <ligand>
        <name>IMP</name>
        <dbReference type="ChEBI" id="CHEBI:58053"/>
        <note>ligand shared between dimeric partners</note>
    </ligand>
</feature>
<keyword evidence="3 8" id="KW-0479">Metal-binding</keyword>
<sequence>MSASAVGQGRNVVVIGTQWGDEGKGKIVDWLTDHAKGVVRFQGGHNAGHTLIIGGKKTILRLIPSGIMREGTVCYIGNGVVLSPEALFREIEELEGAGLQVQSRLRISEAATLILPYHVAIDKAREARRGAAKIGTTGRGIGPAYEDKVARRALRVQDLFDPQQFAERLRENLDFHNFMLTQYLGAEAVDFQQTLDEALAYAPRLAPMVADVSAELYAVNAAGGNLMFEGAQGTLLDVDHGTYPFVTSSNCVAGAAAAGAGVGPGRLNYILGITKAYCTRVGAGPFPSELYDNDNPSRQDAVGVRLANVGKEFGSVTGRPRRTGWLDAAALKRSVQINGVSGLCMTKLDVLDGLESIKLCVGYTLDGNTVDILPRGSDAVARCEPVYEEFPGWNESTFGVKTWDALPEQARVYLKRVEEVVGIPIDMISTGPDRDETILLRHPYKA</sequence>
<evidence type="ECO:0000256" key="1">
    <source>
        <dbReference type="ARBA" id="ARBA00011738"/>
    </source>
</evidence>
<organism evidence="11 12">
    <name type="scientific">Cupriavidus nantongensis</name>
    <dbReference type="NCBI Taxonomy" id="1796606"/>
    <lineage>
        <taxon>Bacteria</taxon>
        <taxon>Pseudomonadati</taxon>
        <taxon>Pseudomonadota</taxon>
        <taxon>Betaproteobacteria</taxon>
        <taxon>Burkholderiales</taxon>
        <taxon>Burkholderiaceae</taxon>
        <taxon>Cupriavidus</taxon>
    </lineage>
</organism>
<evidence type="ECO:0000256" key="7">
    <source>
        <dbReference type="ARBA" id="ARBA00023134"/>
    </source>
</evidence>
<comment type="catalytic activity">
    <reaction evidence="8 10">
        <text>IMP + L-aspartate + GTP = N(6)-(1,2-dicarboxyethyl)-AMP + GDP + phosphate + 2 H(+)</text>
        <dbReference type="Rhea" id="RHEA:15753"/>
        <dbReference type="ChEBI" id="CHEBI:15378"/>
        <dbReference type="ChEBI" id="CHEBI:29991"/>
        <dbReference type="ChEBI" id="CHEBI:37565"/>
        <dbReference type="ChEBI" id="CHEBI:43474"/>
        <dbReference type="ChEBI" id="CHEBI:57567"/>
        <dbReference type="ChEBI" id="CHEBI:58053"/>
        <dbReference type="ChEBI" id="CHEBI:58189"/>
        <dbReference type="EC" id="6.3.4.4"/>
    </reaction>
</comment>
<protein>
    <recommendedName>
        <fullName evidence="8 10">Adenylosuccinate synthetase</fullName>
        <shortName evidence="8">AMPSase</shortName>
        <shortName evidence="8">AdSS</shortName>
        <ecNumber evidence="8 10">6.3.4.4</ecNumber>
    </recommendedName>
    <alternativeName>
        <fullName evidence="8">IMP--aspartate ligase</fullName>
    </alternativeName>
</protein>
<feature type="binding site" description="in other chain" evidence="8">
    <location>
        <position position="232"/>
    </location>
    <ligand>
        <name>IMP</name>
        <dbReference type="ChEBI" id="CHEBI:58053"/>
        <note>ligand shared between dimeric partners</note>
    </ligand>
</feature>
<keyword evidence="5 8" id="KW-0658">Purine biosynthesis</keyword>
<comment type="pathway">
    <text evidence="8 10">Purine metabolism; AMP biosynthesis via de novo pathway; AMP from IMP: step 1/2.</text>
</comment>
<feature type="binding site" description="in other chain" evidence="8">
    <location>
        <position position="137"/>
    </location>
    <ligand>
        <name>IMP</name>
        <dbReference type="ChEBI" id="CHEBI:58053"/>
        <note>ligand shared between dimeric partners</note>
    </ligand>
</feature>
<dbReference type="InterPro" id="IPR042109">
    <property type="entry name" value="Adenylosuccinate_synth_dom1"/>
</dbReference>
<keyword evidence="8" id="KW-0963">Cytoplasm</keyword>
<dbReference type="InterPro" id="IPR018220">
    <property type="entry name" value="Adenylosuccin_syn_GTP-bd"/>
</dbReference>
<name>A0A142JLM3_9BURK</name>
<dbReference type="InterPro" id="IPR042111">
    <property type="entry name" value="Adenylosuccinate_synth_dom3"/>
</dbReference>
<dbReference type="EMBL" id="CP014844">
    <property type="protein sequence ID" value="AMR78985.1"/>
    <property type="molecule type" value="Genomic_DNA"/>
</dbReference>
<dbReference type="Gene3D" id="3.90.170.10">
    <property type="entry name" value="Adenylosuccinate Synthetase, subunit A, domain 3"/>
    <property type="match status" value="1"/>
</dbReference>
<feature type="binding site" evidence="8">
    <location>
        <begin position="347"/>
        <end position="349"/>
    </location>
    <ligand>
        <name>GTP</name>
        <dbReference type="ChEBI" id="CHEBI:37565"/>
    </ligand>
</feature>
<dbReference type="Gene3D" id="1.10.300.10">
    <property type="entry name" value="Adenylosuccinate Synthetase, subunit A, domain 2"/>
    <property type="match status" value="1"/>
</dbReference>
<dbReference type="PANTHER" id="PTHR11846:SF0">
    <property type="entry name" value="ADENYLOSUCCINATE SYNTHETASE"/>
    <property type="match status" value="1"/>
</dbReference>
<feature type="binding site" evidence="8">
    <location>
        <position position="321"/>
    </location>
    <ligand>
        <name>GTP</name>
        <dbReference type="ChEBI" id="CHEBI:37565"/>
    </ligand>
</feature>
<keyword evidence="2 8" id="KW-0436">Ligase</keyword>
<evidence type="ECO:0000256" key="5">
    <source>
        <dbReference type="ARBA" id="ARBA00022755"/>
    </source>
</evidence>